<name>A0A940YBI9_9BURK</name>
<dbReference type="GO" id="GO:0015344">
    <property type="term" value="F:siderophore uptake transmembrane transporter activity"/>
    <property type="evidence" value="ECO:0007669"/>
    <property type="project" value="TreeGrafter"/>
</dbReference>
<feature type="domain" description="TonB-dependent receptor plug" evidence="18">
    <location>
        <begin position="77"/>
        <end position="187"/>
    </location>
</feature>
<evidence type="ECO:0000256" key="1">
    <source>
        <dbReference type="ARBA" id="ARBA00004571"/>
    </source>
</evidence>
<dbReference type="GO" id="GO:0009279">
    <property type="term" value="C:cell outer membrane"/>
    <property type="evidence" value="ECO:0007669"/>
    <property type="project" value="UniProtKB-SubCell"/>
</dbReference>
<evidence type="ECO:0000256" key="5">
    <source>
        <dbReference type="ARBA" id="ARBA00022496"/>
    </source>
</evidence>
<dbReference type="InterPro" id="IPR039426">
    <property type="entry name" value="TonB-dep_rcpt-like"/>
</dbReference>
<evidence type="ECO:0000256" key="14">
    <source>
        <dbReference type="PROSITE-ProRule" id="PRU01360"/>
    </source>
</evidence>
<keyword evidence="3 14" id="KW-0813">Transport</keyword>
<evidence type="ECO:0000256" key="4">
    <source>
        <dbReference type="ARBA" id="ARBA00022452"/>
    </source>
</evidence>
<keyword evidence="7 16" id="KW-0732">Signal</keyword>
<keyword evidence="20" id="KW-1185">Reference proteome</keyword>
<keyword evidence="11 14" id="KW-0472">Membrane</keyword>
<comment type="subcellular location">
    <subcellularLocation>
        <location evidence="1 14">Cell outer membrane</location>
        <topology evidence="1 14">Multi-pass membrane protein</topology>
    </subcellularLocation>
</comment>
<dbReference type="RefSeq" id="WP_210855462.1">
    <property type="nucleotide sequence ID" value="NZ_JAGQDD010000014.1"/>
</dbReference>
<dbReference type="InterPro" id="IPR012910">
    <property type="entry name" value="Plug_dom"/>
</dbReference>
<evidence type="ECO:0000259" key="17">
    <source>
        <dbReference type="Pfam" id="PF00593"/>
    </source>
</evidence>
<proteinExistence type="inferred from homology"/>
<keyword evidence="9" id="KW-0406">Ion transport</keyword>
<dbReference type="PROSITE" id="PS52016">
    <property type="entry name" value="TONB_DEPENDENT_REC_3"/>
    <property type="match status" value="1"/>
</dbReference>
<evidence type="ECO:0000256" key="2">
    <source>
        <dbReference type="ARBA" id="ARBA00009810"/>
    </source>
</evidence>
<evidence type="ECO:0000256" key="6">
    <source>
        <dbReference type="ARBA" id="ARBA00022692"/>
    </source>
</evidence>
<accession>A0A940YBI9</accession>
<keyword evidence="6 14" id="KW-0812">Transmembrane</keyword>
<dbReference type="AlphaFoldDB" id="A0A940YBI9"/>
<dbReference type="InterPro" id="IPR000531">
    <property type="entry name" value="Beta-barrel_TonB"/>
</dbReference>
<sequence>MKHPQARLTPVAVAATIAVLSLCAQQAQAQAAPAAESTATDAAKASPAPAGDAGASAADMLELNKVIVTGRGADITKFKTSYSISTFSEKDLARKAPLSMAALITQTPGIFTESSGGEVGNNVYSRGLPNDNYRYLPLLEDGLPVWEEGAGAFTNADAFFRLDATTKSVQITRGGTASILANNAPGGSVNVISKKGTDTLEGLVKLEVGDYDHLRTDFNLSGPINDKLLFQIGGFQRVDNGLRDPGFSGNKGGQFRGGLTYKLDDGQIYLGYKKLDDRNIFYTAMPMASPSKGLPGLSAGDGTLVSSAFSAMQIPDGQGAFNTPYNLKDGIHTDTNTFTALFEKSLSDSVTVYNKFRRTTGSIDFNGLFSNGVDNAQTFLDNALTRLKAANPNTVSAAYRVVGGDGRNLSASQIGNGLAVTEGLWNTKVALDNIVNDLSLKKDIETAMGTHEVVAGVYYSQFDQQQNWNWSDVLTEAVNRPRLLTVVGLDAAGNVTTSRTRGGLLNLHTNLQEFHDHVTNLDYYVTDNWQVSKPLRIDGGIRYHTVKKNGLIAQTTNKDLGDPNTVADDSVAVFTGEYKPYSFSAKELAWSLGANYEFSPQVSVFARAGKSFRITPEFAQWFNCCTPIEKNIGMFELGFKYATREYSAFVTAYYNNFPNLSFNTTSTVNGQQVTQSAKAAAKSMGLEAEFVWRPNSTFDIALSGVYQDLKYSGFAGNNPDGTSFDFTGNQIVRQPKLQASIRPAVHFGDNKAYDLFADYRYTGQRYADVANTVALPAYGELDLGFAAAINPQTRVQLLVTNLFNTVGVTEGNPRAGVIQGGQEAAFQGRPIFGRHVRASVEFKF</sequence>
<dbReference type="PANTHER" id="PTHR32552">
    <property type="entry name" value="FERRICHROME IRON RECEPTOR-RELATED"/>
    <property type="match status" value="1"/>
</dbReference>
<keyword evidence="10 15" id="KW-0798">TonB box</keyword>
<dbReference type="EMBL" id="JAGQDD010000014">
    <property type="protein sequence ID" value="MBQ0932136.1"/>
    <property type="molecule type" value="Genomic_DNA"/>
</dbReference>
<dbReference type="SUPFAM" id="SSF56935">
    <property type="entry name" value="Porins"/>
    <property type="match status" value="1"/>
</dbReference>
<dbReference type="InterPro" id="IPR036942">
    <property type="entry name" value="Beta-barrel_TonB_sf"/>
</dbReference>
<evidence type="ECO:0000259" key="18">
    <source>
        <dbReference type="Pfam" id="PF07715"/>
    </source>
</evidence>
<evidence type="ECO:0000256" key="16">
    <source>
        <dbReference type="SAM" id="SignalP"/>
    </source>
</evidence>
<dbReference type="Gene3D" id="2.40.170.20">
    <property type="entry name" value="TonB-dependent receptor, beta-barrel domain"/>
    <property type="match status" value="1"/>
</dbReference>
<organism evidence="19 20">
    <name type="scientific">Ideonella alba</name>
    <dbReference type="NCBI Taxonomy" id="2824118"/>
    <lineage>
        <taxon>Bacteria</taxon>
        <taxon>Pseudomonadati</taxon>
        <taxon>Pseudomonadota</taxon>
        <taxon>Betaproteobacteria</taxon>
        <taxon>Burkholderiales</taxon>
        <taxon>Sphaerotilaceae</taxon>
        <taxon>Ideonella</taxon>
    </lineage>
</organism>
<feature type="chain" id="PRO_5037543450" evidence="16">
    <location>
        <begin position="30"/>
        <end position="844"/>
    </location>
</feature>
<dbReference type="Proteomes" id="UP000676246">
    <property type="component" value="Unassembled WGS sequence"/>
</dbReference>
<evidence type="ECO:0000256" key="13">
    <source>
        <dbReference type="ARBA" id="ARBA00023237"/>
    </source>
</evidence>
<dbReference type="Pfam" id="PF07715">
    <property type="entry name" value="Plug"/>
    <property type="match status" value="1"/>
</dbReference>
<feature type="signal peptide" evidence="16">
    <location>
        <begin position="1"/>
        <end position="29"/>
    </location>
</feature>
<dbReference type="InterPro" id="IPR037066">
    <property type="entry name" value="Plug_dom_sf"/>
</dbReference>
<reference evidence="19 20" key="1">
    <citation type="submission" date="2021-04" db="EMBL/GenBank/DDBJ databases">
        <title>The genome sequence of Ideonella sp. 3Y2.</title>
        <authorList>
            <person name="Liu Y."/>
        </authorList>
    </citation>
    <scope>NUCLEOTIDE SEQUENCE [LARGE SCALE GENOMIC DNA]</scope>
    <source>
        <strain evidence="19 20">3Y2</strain>
    </source>
</reference>
<comment type="caution">
    <text evidence="19">The sequence shown here is derived from an EMBL/GenBank/DDBJ whole genome shotgun (WGS) entry which is preliminary data.</text>
</comment>
<evidence type="ECO:0000256" key="11">
    <source>
        <dbReference type="ARBA" id="ARBA00023136"/>
    </source>
</evidence>
<dbReference type="Gene3D" id="2.170.130.10">
    <property type="entry name" value="TonB-dependent receptor, plug domain"/>
    <property type="match status" value="1"/>
</dbReference>
<protein>
    <submittedName>
        <fullName evidence="19">TonB-dependent receptor</fullName>
    </submittedName>
</protein>
<evidence type="ECO:0000313" key="19">
    <source>
        <dbReference type="EMBL" id="MBQ0932136.1"/>
    </source>
</evidence>
<keyword evidence="5" id="KW-0410">Iron transport</keyword>
<comment type="similarity">
    <text evidence="2 14 15">Belongs to the TonB-dependent receptor family.</text>
</comment>
<keyword evidence="13 14" id="KW-0998">Cell outer membrane</keyword>
<dbReference type="PANTHER" id="PTHR32552:SF89">
    <property type="entry name" value="CATECHOLATE SIDEROPHORE RECEPTOR FIU"/>
    <property type="match status" value="1"/>
</dbReference>
<keyword evidence="12 19" id="KW-0675">Receptor</keyword>
<evidence type="ECO:0000256" key="15">
    <source>
        <dbReference type="RuleBase" id="RU003357"/>
    </source>
</evidence>
<dbReference type="Pfam" id="PF00593">
    <property type="entry name" value="TonB_dep_Rec_b-barrel"/>
    <property type="match status" value="1"/>
</dbReference>
<gene>
    <name evidence="19" type="ORF">KAK03_16775</name>
</gene>
<evidence type="ECO:0000313" key="20">
    <source>
        <dbReference type="Proteomes" id="UP000676246"/>
    </source>
</evidence>
<evidence type="ECO:0000256" key="8">
    <source>
        <dbReference type="ARBA" id="ARBA00023004"/>
    </source>
</evidence>
<keyword evidence="8" id="KW-0408">Iron</keyword>
<evidence type="ECO:0000256" key="10">
    <source>
        <dbReference type="ARBA" id="ARBA00023077"/>
    </source>
</evidence>
<evidence type="ECO:0000256" key="7">
    <source>
        <dbReference type="ARBA" id="ARBA00022729"/>
    </source>
</evidence>
<evidence type="ECO:0000256" key="3">
    <source>
        <dbReference type="ARBA" id="ARBA00022448"/>
    </source>
</evidence>
<evidence type="ECO:0000256" key="12">
    <source>
        <dbReference type="ARBA" id="ARBA00023170"/>
    </source>
</evidence>
<feature type="domain" description="TonB-dependent receptor-like beta-barrel" evidence="17">
    <location>
        <begin position="331"/>
        <end position="802"/>
    </location>
</feature>
<evidence type="ECO:0000256" key="9">
    <source>
        <dbReference type="ARBA" id="ARBA00023065"/>
    </source>
</evidence>
<keyword evidence="4 14" id="KW-1134">Transmembrane beta strand</keyword>